<name>A0A085NIS0_9BILA</name>
<evidence type="ECO:0000313" key="2">
    <source>
        <dbReference type="EMBL" id="KFD69366.1"/>
    </source>
</evidence>
<dbReference type="Proteomes" id="UP000030758">
    <property type="component" value="Unassembled WGS sequence"/>
</dbReference>
<protein>
    <submittedName>
        <fullName evidence="2">Uncharacterized protein</fullName>
    </submittedName>
</protein>
<sequence length="81" mass="9195">MTMRLRIGRRASITYFNVEMKSSNGSKINYYVKMEMCGTKHIDTLQIMQQVDSQALTSYTKDSQVQISYGAKVQTLNASFG</sequence>
<evidence type="ECO:0000313" key="1">
    <source>
        <dbReference type="EMBL" id="KFD48825.1"/>
    </source>
</evidence>
<keyword evidence="3" id="KW-1185">Reference proteome</keyword>
<organism evidence="2">
    <name type="scientific">Trichuris suis</name>
    <name type="common">pig whipworm</name>
    <dbReference type="NCBI Taxonomy" id="68888"/>
    <lineage>
        <taxon>Eukaryota</taxon>
        <taxon>Metazoa</taxon>
        <taxon>Ecdysozoa</taxon>
        <taxon>Nematoda</taxon>
        <taxon>Enoplea</taxon>
        <taxon>Dorylaimia</taxon>
        <taxon>Trichinellida</taxon>
        <taxon>Trichuridae</taxon>
        <taxon>Trichuris</taxon>
    </lineage>
</organism>
<gene>
    <name evidence="1" type="ORF">M513_10309</name>
    <name evidence="2" type="ORF">M514_10309</name>
</gene>
<proteinExistence type="predicted"/>
<accession>A0A085NIS0</accession>
<dbReference type="Proteomes" id="UP000030764">
    <property type="component" value="Unassembled WGS sequence"/>
</dbReference>
<evidence type="ECO:0000313" key="3">
    <source>
        <dbReference type="Proteomes" id="UP000030764"/>
    </source>
</evidence>
<reference evidence="2 3" key="1">
    <citation type="journal article" date="2014" name="Nat. Genet.">
        <title>Genome and transcriptome of the porcine whipworm Trichuris suis.</title>
        <authorList>
            <person name="Jex A.R."/>
            <person name="Nejsum P."/>
            <person name="Schwarz E.M."/>
            <person name="Hu L."/>
            <person name="Young N.D."/>
            <person name="Hall R.S."/>
            <person name="Korhonen P.K."/>
            <person name="Liao S."/>
            <person name="Thamsborg S."/>
            <person name="Xia J."/>
            <person name="Xu P."/>
            <person name="Wang S."/>
            <person name="Scheerlinck J.P."/>
            <person name="Hofmann A."/>
            <person name="Sternberg P.W."/>
            <person name="Wang J."/>
            <person name="Gasser R.B."/>
        </authorList>
    </citation>
    <scope>NUCLEOTIDE SEQUENCE [LARGE SCALE GENOMIC DNA]</scope>
    <source>
        <strain evidence="2">DCEP-RM93F</strain>
        <strain evidence="1">DCEP-RM93M</strain>
    </source>
</reference>
<dbReference type="AlphaFoldDB" id="A0A085NIS0"/>
<dbReference type="EMBL" id="KL367496">
    <property type="protein sequence ID" value="KFD69366.1"/>
    <property type="molecule type" value="Genomic_DNA"/>
</dbReference>
<dbReference type="EMBL" id="KL363283">
    <property type="protein sequence ID" value="KFD48825.1"/>
    <property type="molecule type" value="Genomic_DNA"/>
</dbReference>